<feature type="non-terminal residue" evidence="1">
    <location>
        <position position="1"/>
    </location>
</feature>
<gene>
    <name evidence="1" type="ORF">B1B_06768</name>
</gene>
<accession>T1B698</accession>
<organism evidence="1">
    <name type="scientific">mine drainage metagenome</name>
    <dbReference type="NCBI Taxonomy" id="410659"/>
    <lineage>
        <taxon>unclassified sequences</taxon>
        <taxon>metagenomes</taxon>
        <taxon>ecological metagenomes</taxon>
    </lineage>
</organism>
<reference evidence="1" key="2">
    <citation type="journal article" date="2014" name="ISME J.">
        <title>Microbial stratification in low pH oxic and suboxic macroscopic growths along an acid mine drainage.</title>
        <authorList>
            <person name="Mendez-Garcia C."/>
            <person name="Mesa V."/>
            <person name="Sprenger R.R."/>
            <person name="Richter M."/>
            <person name="Diez M.S."/>
            <person name="Solano J."/>
            <person name="Bargiela R."/>
            <person name="Golyshina O.V."/>
            <person name="Manteca A."/>
            <person name="Ramos J.L."/>
            <person name="Gallego J.R."/>
            <person name="Llorente I."/>
            <person name="Martins Dos Santos V.A."/>
            <person name="Jensen O.N."/>
            <person name="Pelaez A.I."/>
            <person name="Sanchez J."/>
            <person name="Ferrer M."/>
        </authorList>
    </citation>
    <scope>NUCLEOTIDE SEQUENCE</scope>
</reference>
<sequence>KPIHEFQRAAGKAYVRALALAAAAKSARKKVDTAADAPPVAPYRLCADITIEGLRRSFDEGVASQGLFSTEAGAVLAGHAMTPENRTKTAATLCGLWDRGHLSVVRGGAGRTERYGVRLSAHLLLQPAALGDVLADETLSGIGFWPRFLLAWPAPLAPRTFKPWRPEANAAIAAYWCRAEELLDRRMPNDCDALPIIEPTPEATYFLAAFFERMEVEARRGDLRDVRPFALRATEMACRIGGVLAAWTGADTLEAENARDGIAVAAYSVDAWQAALAGKADPAPAWALTLYRWLATRAEPCLIRDLTKLAPASVRPSARRDQAIDRLKSAGLVDVTDGSILAQGVTHAR</sequence>
<evidence type="ECO:0000313" key="1">
    <source>
        <dbReference type="EMBL" id="EQD63973.1"/>
    </source>
</evidence>
<proteinExistence type="predicted"/>
<protein>
    <submittedName>
        <fullName evidence="1">Uncharacterized protein</fullName>
    </submittedName>
</protein>
<dbReference type="EMBL" id="AUZY01004296">
    <property type="protein sequence ID" value="EQD63973.1"/>
    <property type="molecule type" value="Genomic_DNA"/>
</dbReference>
<reference evidence="1" key="1">
    <citation type="submission" date="2013-08" db="EMBL/GenBank/DDBJ databases">
        <authorList>
            <person name="Mendez C."/>
            <person name="Richter M."/>
            <person name="Ferrer M."/>
            <person name="Sanchez J."/>
        </authorList>
    </citation>
    <scope>NUCLEOTIDE SEQUENCE</scope>
</reference>
<dbReference type="InterPro" id="IPR025048">
    <property type="entry name" value="DUF3987"/>
</dbReference>
<dbReference type="Pfam" id="PF13148">
    <property type="entry name" value="DUF3987"/>
    <property type="match status" value="1"/>
</dbReference>
<dbReference type="AlphaFoldDB" id="T1B698"/>
<comment type="caution">
    <text evidence="1">The sequence shown here is derived from an EMBL/GenBank/DDBJ whole genome shotgun (WGS) entry which is preliminary data.</text>
</comment>
<name>T1B698_9ZZZZ</name>